<dbReference type="PANTHER" id="PTHR43214:SF24">
    <property type="entry name" value="TRANSCRIPTIONAL REGULATORY PROTEIN NARL-RELATED"/>
    <property type="match status" value="1"/>
</dbReference>
<dbReference type="Pfam" id="PF00072">
    <property type="entry name" value="Response_reg"/>
    <property type="match status" value="1"/>
</dbReference>
<keyword evidence="4" id="KW-0804">Transcription</keyword>
<dbReference type="SMART" id="SM00448">
    <property type="entry name" value="REC"/>
    <property type="match status" value="1"/>
</dbReference>
<keyword evidence="2" id="KW-0805">Transcription regulation</keyword>
<gene>
    <name evidence="8" type="ORF">VSH64_24540</name>
</gene>
<accession>A0ABZ1HXF4</accession>
<dbReference type="PROSITE" id="PS50110">
    <property type="entry name" value="RESPONSE_REGULATORY"/>
    <property type="match status" value="1"/>
</dbReference>
<dbReference type="PROSITE" id="PS00622">
    <property type="entry name" value="HTH_LUXR_1"/>
    <property type="match status" value="1"/>
</dbReference>
<dbReference type="Proteomes" id="UP001330812">
    <property type="component" value="Chromosome"/>
</dbReference>
<evidence type="ECO:0000313" key="8">
    <source>
        <dbReference type="EMBL" id="WSE26050.1"/>
    </source>
</evidence>
<dbReference type="RefSeq" id="WP_326565017.1">
    <property type="nucleotide sequence ID" value="NZ_CP142149.1"/>
</dbReference>
<dbReference type="PROSITE" id="PS50043">
    <property type="entry name" value="HTH_LUXR_2"/>
    <property type="match status" value="1"/>
</dbReference>
<keyword evidence="1 5" id="KW-0597">Phosphoprotein</keyword>
<feature type="domain" description="Response regulatory" evidence="7">
    <location>
        <begin position="8"/>
        <end position="124"/>
    </location>
</feature>
<keyword evidence="3" id="KW-0238">DNA-binding</keyword>
<dbReference type="InterPro" id="IPR039420">
    <property type="entry name" value="WalR-like"/>
</dbReference>
<evidence type="ECO:0000313" key="9">
    <source>
        <dbReference type="Proteomes" id="UP001330812"/>
    </source>
</evidence>
<evidence type="ECO:0000256" key="5">
    <source>
        <dbReference type="PROSITE-ProRule" id="PRU00169"/>
    </source>
</evidence>
<proteinExistence type="predicted"/>
<dbReference type="CDD" id="cd06170">
    <property type="entry name" value="LuxR_C_like"/>
    <property type="match status" value="1"/>
</dbReference>
<dbReference type="InterPro" id="IPR016032">
    <property type="entry name" value="Sig_transdc_resp-reg_C-effctor"/>
</dbReference>
<dbReference type="Pfam" id="PF00196">
    <property type="entry name" value="GerE"/>
    <property type="match status" value="1"/>
</dbReference>
<dbReference type="PRINTS" id="PR00038">
    <property type="entry name" value="HTHLUXR"/>
</dbReference>
<dbReference type="InterPro" id="IPR000792">
    <property type="entry name" value="Tscrpt_reg_LuxR_C"/>
</dbReference>
<keyword evidence="9" id="KW-1185">Reference proteome</keyword>
<protein>
    <submittedName>
        <fullName evidence="8">Response regulator transcription factor</fullName>
    </submittedName>
</protein>
<evidence type="ECO:0000259" key="6">
    <source>
        <dbReference type="PROSITE" id="PS50043"/>
    </source>
</evidence>
<feature type="modified residue" description="4-aspartylphosphate" evidence="5">
    <location>
        <position position="59"/>
    </location>
</feature>
<dbReference type="PANTHER" id="PTHR43214">
    <property type="entry name" value="TWO-COMPONENT RESPONSE REGULATOR"/>
    <property type="match status" value="1"/>
</dbReference>
<dbReference type="InterPro" id="IPR011006">
    <property type="entry name" value="CheY-like_superfamily"/>
</dbReference>
<organism evidence="8 9">
    <name type="scientific">Amycolatopsis rhabdoformis</name>
    <dbReference type="NCBI Taxonomy" id="1448059"/>
    <lineage>
        <taxon>Bacteria</taxon>
        <taxon>Bacillati</taxon>
        <taxon>Actinomycetota</taxon>
        <taxon>Actinomycetes</taxon>
        <taxon>Pseudonocardiales</taxon>
        <taxon>Pseudonocardiaceae</taxon>
        <taxon>Amycolatopsis</taxon>
    </lineage>
</organism>
<feature type="domain" description="HTH luxR-type" evidence="6">
    <location>
        <begin position="151"/>
        <end position="216"/>
    </location>
</feature>
<evidence type="ECO:0000256" key="3">
    <source>
        <dbReference type="ARBA" id="ARBA00023125"/>
    </source>
</evidence>
<dbReference type="Gene3D" id="3.40.50.2300">
    <property type="match status" value="1"/>
</dbReference>
<evidence type="ECO:0000256" key="1">
    <source>
        <dbReference type="ARBA" id="ARBA00022553"/>
    </source>
</evidence>
<name>A0ABZ1HXF4_9PSEU</name>
<dbReference type="CDD" id="cd17535">
    <property type="entry name" value="REC_NarL-like"/>
    <property type="match status" value="1"/>
</dbReference>
<evidence type="ECO:0000256" key="2">
    <source>
        <dbReference type="ARBA" id="ARBA00023015"/>
    </source>
</evidence>
<dbReference type="EMBL" id="CP142149">
    <property type="protein sequence ID" value="WSE26050.1"/>
    <property type="molecule type" value="Genomic_DNA"/>
</dbReference>
<dbReference type="SUPFAM" id="SSF52172">
    <property type="entry name" value="CheY-like"/>
    <property type="match status" value="1"/>
</dbReference>
<evidence type="ECO:0000259" key="7">
    <source>
        <dbReference type="PROSITE" id="PS50110"/>
    </source>
</evidence>
<dbReference type="SUPFAM" id="SSF46894">
    <property type="entry name" value="C-terminal effector domain of the bipartite response regulators"/>
    <property type="match status" value="1"/>
</dbReference>
<dbReference type="SMART" id="SM00421">
    <property type="entry name" value="HTH_LUXR"/>
    <property type="match status" value="1"/>
</dbReference>
<dbReference type="InterPro" id="IPR001789">
    <property type="entry name" value="Sig_transdc_resp-reg_receiver"/>
</dbReference>
<reference evidence="8 9" key="1">
    <citation type="journal article" date="2015" name="Int. J. Syst. Evol. Microbiol.">
        <title>Amycolatopsis rhabdoformis sp. nov., an actinomycete isolated from a tropical forest soil.</title>
        <authorList>
            <person name="Souza W.R."/>
            <person name="Silva R.E."/>
            <person name="Goodfellow M."/>
            <person name="Busarakam K."/>
            <person name="Figueiro F.S."/>
            <person name="Ferreira D."/>
            <person name="Rodrigues-Filho E."/>
            <person name="Moraes L.A.B."/>
            <person name="Zucchi T.D."/>
        </authorList>
    </citation>
    <scope>NUCLEOTIDE SEQUENCE [LARGE SCALE GENOMIC DNA]</scope>
    <source>
        <strain evidence="8 9">NCIMB 14900</strain>
    </source>
</reference>
<evidence type="ECO:0000256" key="4">
    <source>
        <dbReference type="ARBA" id="ARBA00023163"/>
    </source>
</evidence>
<dbReference type="InterPro" id="IPR058245">
    <property type="entry name" value="NreC/VraR/RcsB-like_REC"/>
</dbReference>
<sequence length="218" mass="23044">MEGSAVIKVLLLDDEVLVRSGIRMILESDPEIRVVAEAGDGKGVADLVAEHRPDVVLTDIQMPGVDGLEVTRVVTALPDAPAVVVLTTFDLDEYVHTALRRGATGFLLKDTPPRDLVNAVHVVRRGEAMLSPAVTRRLLGEFATGGAVESAKARLTALTSREREVAVAVAEGWSNAVIAGHLGVSEATVKVHLGRIMSKVEAANRTQVAILVHDAGLA</sequence>